<dbReference type="AlphaFoldDB" id="A0A0D3IH67"/>
<name>A0A0D3IH67_EMIH1</name>
<dbReference type="PANTHER" id="PTHR48100">
    <property type="entry name" value="BROAD-SPECIFICITY PHOSPHATASE YOR283W-RELATED"/>
    <property type="match status" value="1"/>
</dbReference>
<dbReference type="SUPFAM" id="SSF53254">
    <property type="entry name" value="Phosphoglycerate mutase-like"/>
    <property type="match status" value="1"/>
</dbReference>
<sequence length="1069" mass="113179">MPSFVSATLFALAACPAAGVRVSRPALAHVRASTQSRREAVRGAALAAAAALVGASAPAFAEKSKGYMTMDEYNKLKAREAKDQRLYGQFEALRTRASQTSEFNKLAESGDFSKLSELSRGWEATIRKELLEAAAKELEGEAKQKGQDINKLVLADLKGIDKLAKAGAGDEMSTTTVRVHYIRHGESQWNAEQQAARRRGVSESFVRTLAAEPRFTDSPLSETGVRQAISLRARLMEGSDGLAAALRCAADGSCAAPTLIVSNLRRAVDTGLLALRHLLDAREDLRVAVLPALQESCHYADCGPLPLAAGLRLEPPVISAAAAIEAARESAEAAMRHVVGTAEAHEEAEAEEALSRATRHSVVGTAVRPLLARLGAVGSELLSGGGAAGGGVIAGHSRLLRELLWAFSTGQDAARLSVPLALGGGSGGVVAGLRWDGGAADGACASLASEHTKLSNCGVVSFDLVLERPVGAKATLTLRGCSVDGVVTSRRAHAAHVLVRRKRLRVECGIGVGNSGACGPGPHEQVVIIPTVLKGLNNQRMRLVSDIVGAMLIGAAQYELVLPIWKIFDRDAALSALNATGRVSPQSSCRVCRVHADEGGKPRPLRMPIAASQLERLAMTGRLVSSDGKPLRRISFGGPSDCCVLFVLRARQLFRRVNNALITSTAMRGVAAAALSRFRDSAGIGPGGHAHTLALHWSAETDMSRSEHKLDTAAYRSGVIRALVGVDAGKALARRVSRCEVAAVCYSRSHSQLLGSSESAGGGGDLLRRVERLEASLSAATESRPAEVTSRDLECYSERYADLKSMQGDLARLRKHWKQKGQSEGRTMGCSMTVEQAAAPPPPPPPRRSLEERVGAIERLIGLEAKEAAEQHAAGQPNRTHVLVLGDQDEAATRVIELQLGSGVRVHSKVTLLGSTVLRGMLSSELLATMDDAVGMIDFEIGSRADRFIGAPFSSFSVMIALKRARRQLPEPPGSRYDVTLAPDEHSPGTLMAAGADTADKLAANFAVAFPFAAAIPEDPCKELVALHPSFAKAGLASCPVRTLRTCHPGPRRVGAQQRGPLYDDRGYF</sequence>
<dbReference type="CDD" id="cd07067">
    <property type="entry name" value="HP_PGM_like"/>
    <property type="match status" value="1"/>
</dbReference>
<evidence type="ECO:0000256" key="1">
    <source>
        <dbReference type="SAM" id="MobiDB-lite"/>
    </source>
</evidence>
<dbReference type="HOGENOM" id="CLU_287946_0_0_1"/>
<feature type="region of interest" description="Disordered" evidence="1">
    <location>
        <begin position="1050"/>
        <end position="1069"/>
    </location>
</feature>
<dbReference type="InterPro" id="IPR013078">
    <property type="entry name" value="His_Pase_superF_clade-1"/>
</dbReference>
<dbReference type="InterPro" id="IPR006311">
    <property type="entry name" value="TAT_signal"/>
</dbReference>
<evidence type="ECO:0000313" key="4">
    <source>
        <dbReference type="Proteomes" id="UP000013827"/>
    </source>
</evidence>
<protein>
    <submittedName>
        <fullName evidence="3">Uncharacterized protein</fullName>
    </submittedName>
</protein>
<feature type="signal peptide" evidence="2">
    <location>
        <begin position="1"/>
        <end position="19"/>
    </location>
</feature>
<dbReference type="KEGG" id="ehx:EMIHUDRAFT_465182"/>
<dbReference type="PANTHER" id="PTHR48100:SF44">
    <property type="entry name" value="PHOSPHATASE C1620.13-RELATED"/>
    <property type="match status" value="1"/>
</dbReference>
<keyword evidence="4" id="KW-1185">Reference proteome</keyword>
<dbReference type="GO" id="GO:0016791">
    <property type="term" value="F:phosphatase activity"/>
    <property type="evidence" value="ECO:0007669"/>
    <property type="project" value="TreeGrafter"/>
</dbReference>
<evidence type="ECO:0000256" key="2">
    <source>
        <dbReference type="SAM" id="SignalP"/>
    </source>
</evidence>
<organism evidence="3 4">
    <name type="scientific">Emiliania huxleyi (strain CCMP1516)</name>
    <dbReference type="NCBI Taxonomy" id="280463"/>
    <lineage>
        <taxon>Eukaryota</taxon>
        <taxon>Haptista</taxon>
        <taxon>Haptophyta</taxon>
        <taxon>Prymnesiophyceae</taxon>
        <taxon>Isochrysidales</taxon>
        <taxon>Noelaerhabdaceae</taxon>
        <taxon>Emiliania</taxon>
    </lineage>
</organism>
<dbReference type="GeneID" id="17256874"/>
<dbReference type="Gene3D" id="3.40.50.1240">
    <property type="entry name" value="Phosphoglycerate mutase-like"/>
    <property type="match status" value="1"/>
</dbReference>
<dbReference type="EnsemblProtists" id="EOD10602">
    <property type="protein sequence ID" value="EOD10602"/>
    <property type="gene ID" value="EMIHUDRAFT_465182"/>
</dbReference>
<dbReference type="Gene3D" id="3.40.50.11350">
    <property type="match status" value="1"/>
</dbReference>
<feature type="chain" id="PRO_5044252178" evidence="2">
    <location>
        <begin position="20"/>
        <end position="1069"/>
    </location>
</feature>
<evidence type="ECO:0000313" key="3">
    <source>
        <dbReference type="EnsemblProtists" id="EOD10602"/>
    </source>
</evidence>
<dbReference type="RefSeq" id="XP_005763031.1">
    <property type="nucleotide sequence ID" value="XM_005762974.1"/>
</dbReference>
<reference evidence="3" key="2">
    <citation type="submission" date="2024-10" db="UniProtKB">
        <authorList>
            <consortium name="EnsemblProtists"/>
        </authorList>
    </citation>
    <scope>IDENTIFICATION</scope>
</reference>
<proteinExistence type="predicted"/>
<dbReference type="InterPro" id="IPR050275">
    <property type="entry name" value="PGM_Phosphatase"/>
</dbReference>
<dbReference type="GO" id="GO:0005829">
    <property type="term" value="C:cytosol"/>
    <property type="evidence" value="ECO:0007669"/>
    <property type="project" value="TreeGrafter"/>
</dbReference>
<dbReference type="PROSITE" id="PS51318">
    <property type="entry name" value="TAT"/>
    <property type="match status" value="1"/>
</dbReference>
<dbReference type="Proteomes" id="UP000013827">
    <property type="component" value="Unassembled WGS sequence"/>
</dbReference>
<accession>A0A0D3IH67</accession>
<dbReference type="InterPro" id="IPR029033">
    <property type="entry name" value="His_PPase_superfam"/>
</dbReference>
<keyword evidence="2" id="KW-0732">Signal</keyword>
<reference evidence="4" key="1">
    <citation type="journal article" date="2013" name="Nature">
        <title>Pan genome of the phytoplankton Emiliania underpins its global distribution.</title>
        <authorList>
            <person name="Read B.A."/>
            <person name="Kegel J."/>
            <person name="Klute M.J."/>
            <person name="Kuo A."/>
            <person name="Lefebvre S.C."/>
            <person name="Maumus F."/>
            <person name="Mayer C."/>
            <person name="Miller J."/>
            <person name="Monier A."/>
            <person name="Salamov A."/>
            <person name="Young J."/>
            <person name="Aguilar M."/>
            <person name="Claverie J.M."/>
            <person name="Frickenhaus S."/>
            <person name="Gonzalez K."/>
            <person name="Herman E.K."/>
            <person name="Lin Y.C."/>
            <person name="Napier J."/>
            <person name="Ogata H."/>
            <person name="Sarno A.F."/>
            <person name="Shmutz J."/>
            <person name="Schroeder D."/>
            <person name="de Vargas C."/>
            <person name="Verret F."/>
            <person name="von Dassow P."/>
            <person name="Valentin K."/>
            <person name="Van de Peer Y."/>
            <person name="Wheeler G."/>
            <person name="Dacks J.B."/>
            <person name="Delwiche C.F."/>
            <person name="Dyhrman S.T."/>
            <person name="Glockner G."/>
            <person name="John U."/>
            <person name="Richards T."/>
            <person name="Worden A.Z."/>
            <person name="Zhang X."/>
            <person name="Grigoriev I.V."/>
            <person name="Allen A.E."/>
            <person name="Bidle K."/>
            <person name="Borodovsky M."/>
            <person name="Bowler C."/>
            <person name="Brownlee C."/>
            <person name="Cock J.M."/>
            <person name="Elias M."/>
            <person name="Gladyshev V.N."/>
            <person name="Groth M."/>
            <person name="Guda C."/>
            <person name="Hadaegh A."/>
            <person name="Iglesias-Rodriguez M.D."/>
            <person name="Jenkins J."/>
            <person name="Jones B.M."/>
            <person name="Lawson T."/>
            <person name="Leese F."/>
            <person name="Lindquist E."/>
            <person name="Lobanov A."/>
            <person name="Lomsadze A."/>
            <person name="Malik S.B."/>
            <person name="Marsh M.E."/>
            <person name="Mackinder L."/>
            <person name="Mock T."/>
            <person name="Mueller-Roeber B."/>
            <person name="Pagarete A."/>
            <person name="Parker M."/>
            <person name="Probert I."/>
            <person name="Quesneville H."/>
            <person name="Raines C."/>
            <person name="Rensing S.A."/>
            <person name="Riano-Pachon D.M."/>
            <person name="Richier S."/>
            <person name="Rokitta S."/>
            <person name="Shiraiwa Y."/>
            <person name="Soanes D.M."/>
            <person name="van der Giezen M."/>
            <person name="Wahlund T.M."/>
            <person name="Williams B."/>
            <person name="Wilson W."/>
            <person name="Wolfe G."/>
            <person name="Wurch L.L."/>
        </authorList>
    </citation>
    <scope>NUCLEOTIDE SEQUENCE</scope>
</reference>
<dbReference type="SMART" id="SM00855">
    <property type="entry name" value="PGAM"/>
    <property type="match status" value="1"/>
</dbReference>
<dbReference type="PaxDb" id="2903-EOD10602"/>